<reference evidence="19" key="1">
    <citation type="submission" date="2023-06" db="EMBL/GenBank/DDBJ databases">
        <title>Draft genome of Marssonina rosae.</title>
        <authorList>
            <person name="Cheng Q."/>
        </authorList>
    </citation>
    <scope>NUCLEOTIDE SEQUENCE</scope>
    <source>
        <strain evidence="19">R4</strain>
    </source>
</reference>
<dbReference type="InterPro" id="IPR049892">
    <property type="entry name" value="AA9"/>
</dbReference>
<evidence type="ECO:0000256" key="15">
    <source>
        <dbReference type="ARBA" id="ARBA00045077"/>
    </source>
</evidence>
<keyword evidence="7" id="KW-0560">Oxidoreductase</keyword>
<dbReference type="InterPro" id="IPR005103">
    <property type="entry name" value="AA9_LPMO"/>
</dbReference>
<evidence type="ECO:0000256" key="14">
    <source>
        <dbReference type="ARBA" id="ARBA00044502"/>
    </source>
</evidence>
<dbReference type="Pfam" id="PF03443">
    <property type="entry name" value="AA9"/>
    <property type="match status" value="2"/>
</dbReference>
<sequence length="324" mass="33006">MEEILFLLTAPGLLCSVPFIFRPLILVNSANLPIFILSFVDPFVHPFVHSLIHSFTHSSIHSLIHPLAHPSNMKSLAAATVLLASANSVLGHAVWQQLWVDGVDQAGTCVRLPGSNSPVTDPTSQDLACNAGGSTGVAGMCAVTAGQKVTVEMHQHQSRDCAQEAIGGSHHGPVIVYMAAVTDATTADPNAAKWFKVAEEGYDVATKVWADIHVEGTGSASPAGVSFPGAYSATDPGILINIYATIDEYVIPGPELYGAAAVAPAAPAAPATPTASTAAAASSSTVVRAAASSKAPTAPASKSTAAPVATATTPVAADPADECE</sequence>
<dbReference type="PANTHER" id="PTHR33353:SF9">
    <property type="entry name" value="ENDOGLUCANASE II"/>
    <property type="match status" value="1"/>
</dbReference>
<keyword evidence="5" id="KW-0732">Signal</keyword>
<evidence type="ECO:0000256" key="6">
    <source>
        <dbReference type="ARBA" id="ARBA00023001"/>
    </source>
</evidence>
<dbReference type="Gene3D" id="2.70.50.70">
    <property type="match status" value="2"/>
</dbReference>
<evidence type="ECO:0000256" key="7">
    <source>
        <dbReference type="ARBA" id="ARBA00023002"/>
    </source>
</evidence>
<keyword evidence="4" id="KW-0479">Metal-binding</keyword>
<comment type="similarity">
    <text evidence="14">Belongs to the polysaccharide monooxygenase AA9 family.</text>
</comment>
<evidence type="ECO:0000256" key="9">
    <source>
        <dbReference type="ARBA" id="ARBA00023033"/>
    </source>
</evidence>
<evidence type="ECO:0000256" key="2">
    <source>
        <dbReference type="ARBA" id="ARBA00004613"/>
    </source>
</evidence>
<comment type="domain">
    <text evidence="16">Has a modular structure: an endo-beta-1,4-glucanase catalytic module at the N-terminus, a linker rich in serines and threonines, and a C-terminal carbohydrate-binding module (CBM).</text>
</comment>
<feature type="domain" description="Auxiliary Activity family 9 catalytic" evidence="18">
    <location>
        <begin position="211"/>
        <end position="247"/>
    </location>
</feature>
<evidence type="ECO:0000256" key="8">
    <source>
        <dbReference type="ARBA" id="ARBA00023008"/>
    </source>
</evidence>
<feature type="compositionally biased region" description="Low complexity" evidence="17">
    <location>
        <begin position="291"/>
        <end position="318"/>
    </location>
</feature>
<keyword evidence="12 16" id="KW-0119">Carbohydrate metabolism</keyword>
<keyword evidence="11" id="KW-0325">Glycoprotein</keyword>
<dbReference type="PANTHER" id="PTHR33353">
    <property type="entry name" value="PUTATIVE (AFU_ORTHOLOGUE AFUA_1G12560)-RELATED"/>
    <property type="match status" value="1"/>
</dbReference>
<evidence type="ECO:0000256" key="1">
    <source>
        <dbReference type="ARBA" id="ARBA00001973"/>
    </source>
</evidence>
<dbReference type="GO" id="GO:0005576">
    <property type="term" value="C:extracellular region"/>
    <property type="evidence" value="ECO:0007669"/>
    <property type="project" value="UniProtKB-SubCell"/>
</dbReference>
<keyword evidence="13 16" id="KW-0624">Polysaccharide degradation</keyword>
<proteinExistence type="inferred from homology"/>
<comment type="catalytic activity">
    <reaction evidence="15 16">
        <text>[(1-&gt;4)-beta-D-glucosyl]n+m + reduced acceptor + O2 = 4-dehydro-beta-D-glucosyl-[(1-&gt;4)-beta-D-glucosyl]n-1 + [(1-&gt;4)-beta-D-glucosyl]m + acceptor + H2O.</text>
        <dbReference type="EC" id="1.14.99.56"/>
    </reaction>
</comment>
<dbReference type="AlphaFoldDB" id="A0AAD9T290"/>
<keyword evidence="8" id="KW-0186">Copper</keyword>
<keyword evidence="10 16" id="KW-1015">Disulfide bond</keyword>
<accession>A0AAD9T290</accession>
<organism evidence="19 20">
    <name type="scientific">Diplocarpon rosae</name>
    <dbReference type="NCBI Taxonomy" id="946125"/>
    <lineage>
        <taxon>Eukaryota</taxon>
        <taxon>Fungi</taxon>
        <taxon>Dikarya</taxon>
        <taxon>Ascomycota</taxon>
        <taxon>Pezizomycotina</taxon>
        <taxon>Leotiomycetes</taxon>
        <taxon>Helotiales</taxon>
        <taxon>Drepanopezizaceae</taxon>
        <taxon>Diplocarpon</taxon>
    </lineage>
</organism>
<evidence type="ECO:0000256" key="12">
    <source>
        <dbReference type="ARBA" id="ARBA00023277"/>
    </source>
</evidence>
<comment type="subcellular location">
    <subcellularLocation>
        <location evidence="2 16">Secreted</location>
    </subcellularLocation>
</comment>
<dbReference type="GO" id="GO:0004497">
    <property type="term" value="F:monooxygenase activity"/>
    <property type="evidence" value="ECO:0007669"/>
    <property type="project" value="UniProtKB-KW"/>
</dbReference>
<evidence type="ECO:0000259" key="18">
    <source>
        <dbReference type="Pfam" id="PF03443"/>
    </source>
</evidence>
<evidence type="ECO:0000256" key="3">
    <source>
        <dbReference type="ARBA" id="ARBA00022525"/>
    </source>
</evidence>
<keyword evidence="3 16" id="KW-0964">Secreted</keyword>
<dbReference type="CDD" id="cd21175">
    <property type="entry name" value="LPMO_AA9"/>
    <property type="match status" value="1"/>
</dbReference>
<evidence type="ECO:0000256" key="11">
    <source>
        <dbReference type="ARBA" id="ARBA00023180"/>
    </source>
</evidence>
<keyword evidence="20" id="KW-1185">Reference proteome</keyword>
<evidence type="ECO:0000256" key="10">
    <source>
        <dbReference type="ARBA" id="ARBA00023157"/>
    </source>
</evidence>
<evidence type="ECO:0000256" key="16">
    <source>
        <dbReference type="RuleBase" id="RU368122"/>
    </source>
</evidence>
<comment type="cofactor">
    <cofactor evidence="1">
        <name>Cu(2+)</name>
        <dbReference type="ChEBI" id="CHEBI:29036"/>
    </cofactor>
</comment>
<dbReference type="GO" id="GO:0046872">
    <property type="term" value="F:metal ion binding"/>
    <property type="evidence" value="ECO:0007669"/>
    <property type="project" value="UniProtKB-KW"/>
</dbReference>
<keyword evidence="6 16" id="KW-0136">Cellulose degradation</keyword>
<protein>
    <recommendedName>
        <fullName evidence="16">AA9 family lytic polysaccharide monooxygenase</fullName>
        <ecNumber evidence="16">1.14.99.56</ecNumber>
    </recommendedName>
    <alternativeName>
        <fullName evidence="16">Endo-beta-1,4-glucanase</fullName>
    </alternativeName>
    <alternativeName>
        <fullName evidence="16">Glycosyl hydrolase 61 family protein</fullName>
    </alternativeName>
</protein>
<feature type="domain" description="Auxiliary Activity family 9 catalytic" evidence="18">
    <location>
        <begin position="92"/>
        <end position="210"/>
    </location>
</feature>
<evidence type="ECO:0000256" key="17">
    <source>
        <dbReference type="SAM" id="MobiDB-lite"/>
    </source>
</evidence>
<dbReference type="EMBL" id="JAUBYV010000004">
    <property type="protein sequence ID" value="KAK2627419.1"/>
    <property type="molecule type" value="Genomic_DNA"/>
</dbReference>
<comment type="caution">
    <text evidence="19">The sequence shown here is derived from an EMBL/GenBank/DDBJ whole genome shotgun (WGS) entry which is preliminary data.</text>
</comment>
<gene>
    <name evidence="19" type="ORF">QTJ16_003385</name>
</gene>
<evidence type="ECO:0000313" key="19">
    <source>
        <dbReference type="EMBL" id="KAK2627419.1"/>
    </source>
</evidence>
<keyword evidence="9" id="KW-0503">Monooxygenase</keyword>
<dbReference type="EC" id="1.14.99.56" evidence="16"/>
<feature type="region of interest" description="Disordered" evidence="17">
    <location>
        <begin position="291"/>
        <end position="324"/>
    </location>
</feature>
<comment type="function">
    <text evidence="16">Lytic polysaccharide monooxygenase (LMPO) that depolymerizes crystalline and amorphous polysaccharides via the oxidation of scissile alpha- or beta-(1-4)-glycosidic bonds, yielding C1 and/or C4 oxidation products. Catalysis by LPMOs requires the reduction of the active-site copper from Cu(II) to Cu(I) by a reducing agent and H(2)O(2) or O(2) as a cosubstrate.</text>
</comment>
<dbReference type="Proteomes" id="UP001285354">
    <property type="component" value="Unassembled WGS sequence"/>
</dbReference>
<dbReference type="GO" id="GO:0030245">
    <property type="term" value="P:cellulose catabolic process"/>
    <property type="evidence" value="ECO:0007669"/>
    <property type="project" value="UniProtKB-KW"/>
</dbReference>
<evidence type="ECO:0000256" key="5">
    <source>
        <dbReference type="ARBA" id="ARBA00022729"/>
    </source>
</evidence>
<evidence type="ECO:0000256" key="13">
    <source>
        <dbReference type="ARBA" id="ARBA00023326"/>
    </source>
</evidence>
<name>A0AAD9T290_9HELO</name>
<evidence type="ECO:0000256" key="4">
    <source>
        <dbReference type="ARBA" id="ARBA00022723"/>
    </source>
</evidence>
<evidence type="ECO:0000313" key="20">
    <source>
        <dbReference type="Proteomes" id="UP001285354"/>
    </source>
</evidence>